<dbReference type="GeneID" id="28992124"/>
<dbReference type="Pfam" id="PF08738">
    <property type="entry name" value="Gon7"/>
    <property type="match status" value="1"/>
</dbReference>
<dbReference type="VEuPathDB" id="FungiDB:PHYBLDRAFT_144411"/>
<evidence type="ECO:0000256" key="8">
    <source>
        <dbReference type="ARBA" id="ARBA00022895"/>
    </source>
</evidence>
<dbReference type="GO" id="GO:0000781">
    <property type="term" value="C:chromosome, telomeric region"/>
    <property type="evidence" value="ECO:0007669"/>
    <property type="project" value="UniProtKB-SubCell"/>
</dbReference>
<evidence type="ECO:0000313" key="16">
    <source>
        <dbReference type="Proteomes" id="UP000077315"/>
    </source>
</evidence>
<sequence>MSSVTAITTSGTDTKKFEATITQESSDSMAGLTAAIIAVQKDINQYLTQRLAAGNMPATADDVVEDEEEEPEEEEEQNEEKTPL</sequence>
<protein>
    <recommendedName>
        <fullName evidence="5">EKC/KEOPS complex subunit GON7</fullName>
    </recommendedName>
</protein>
<evidence type="ECO:0000256" key="1">
    <source>
        <dbReference type="ARBA" id="ARBA00004123"/>
    </source>
</evidence>
<comment type="subcellular location">
    <subcellularLocation>
        <location evidence="2">Chromosome</location>
        <location evidence="2">Telomere</location>
    </subcellularLocation>
    <subcellularLocation>
        <location evidence="1">Nucleus</location>
    </subcellularLocation>
</comment>
<evidence type="ECO:0000256" key="13">
    <source>
        <dbReference type="ARBA" id="ARBA00025393"/>
    </source>
</evidence>
<comment type="similarity">
    <text evidence="3">Belongs to the GON7 family.</text>
</comment>
<dbReference type="Proteomes" id="UP000077315">
    <property type="component" value="Unassembled WGS sequence"/>
</dbReference>
<evidence type="ECO:0000256" key="6">
    <source>
        <dbReference type="ARBA" id="ARBA00022454"/>
    </source>
</evidence>
<dbReference type="GO" id="GO:0005634">
    <property type="term" value="C:nucleus"/>
    <property type="evidence" value="ECO:0007669"/>
    <property type="project" value="UniProtKB-SubCell"/>
</dbReference>
<evidence type="ECO:0000313" key="15">
    <source>
        <dbReference type="EMBL" id="OAD75057.1"/>
    </source>
</evidence>
<evidence type="ECO:0000256" key="14">
    <source>
        <dbReference type="SAM" id="MobiDB-lite"/>
    </source>
</evidence>
<keyword evidence="16" id="KW-1185">Reference proteome</keyword>
<evidence type="ECO:0000256" key="10">
    <source>
        <dbReference type="ARBA" id="ARBA00023159"/>
    </source>
</evidence>
<keyword evidence="8" id="KW-0779">Telomere</keyword>
<reference evidence="16" key="1">
    <citation type="submission" date="2015-06" db="EMBL/GenBank/DDBJ databases">
        <title>Expansion of signal transduction pathways in fungi by whole-genome duplication.</title>
        <authorList>
            <consortium name="DOE Joint Genome Institute"/>
            <person name="Corrochano L.M."/>
            <person name="Kuo A."/>
            <person name="Marcet-Houben M."/>
            <person name="Polaino S."/>
            <person name="Salamov A."/>
            <person name="Villalobos J.M."/>
            <person name="Alvarez M.I."/>
            <person name="Avalos J."/>
            <person name="Benito E.P."/>
            <person name="Benoit I."/>
            <person name="Burger G."/>
            <person name="Camino L.P."/>
            <person name="Canovas D."/>
            <person name="Cerda-Olmedo E."/>
            <person name="Cheng J.-F."/>
            <person name="Dominguez A."/>
            <person name="Elias M."/>
            <person name="Eslava A.P."/>
            <person name="Glaser F."/>
            <person name="Grimwood J."/>
            <person name="Gutierrez G."/>
            <person name="Heitman J."/>
            <person name="Henrissat B."/>
            <person name="Iturriaga E.A."/>
            <person name="Lang B.F."/>
            <person name="Lavin J.L."/>
            <person name="Lee S."/>
            <person name="Li W."/>
            <person name="Lindquist E."/>
            <person name="Lopez-Garcia S."/>
            <person name="Luque E.M."/>
            <person name="Marcos A.T."/>
            <person name="Martin J."/>
            <person name="McCluskey K."/>
            <person name="Medina H.R."/>
            <person name="Miralles-Duran A."/>
            <person name="Miyazaki A."/>
            <person name="Munoz-Torres E."/>
            <person name="Oguiza J.A."/>
            <person name="Ohm R."/>
            <person name="Olmedo M."/>
            <person name="Orejas M."/>
            <person name="Ortiz-Castellanos L."/>
            <person name="Pisabarro A.G."/>
            <person name="Rodriguez-Romero J."/>
            <person name="Ruiz-Herrera J."/>
            <person name="Ruiz-Vazquez R."/>
            <person name="Sanz C."/>
            <person name="Schackwitz W."/>
            <person name="Schmutz J."/>
            <person name="Shahriari M."/>
            <person name="Shelest E."/>
            <person name="Silva-Franco F."/>
            <person name="Soanes D."/>
            <person name="Syed K."/>
            <person name="Tagua V.G."/>
            <person name="Talbot N.J."/>
            <person name="Thon M."/>
            <person name="De vries R.P."/>
            <person name="Wiebenga A."/>
            <person name="Yadav J.S."/>
            <person name="Braun E.L."/>
            <person name="Baker S."/>
            <person name="Garre V."/>
            <person name="Horwitz B."/>
            <person name="Torres-Martinez S."/>
            <person name="Idnurm A."/>
            <person name="Herrera-Estrella A."/>
            <person name="Gabaldon T."/>
            <person name="Grigoriev I.V."/>
        </authorList>
    </citation>
    <scope>NUCLEOTIDE SEQUENCE [LARGE SCALE GENOMIC DNA]</scope>
    <source>
        <strain evidence="16">NRRL 1555(-)</strain>
    </source>
</reference>
<keyword evidence="12" id="KW-0539">Nucleus</keyword>
<dbReference type="EMBL" id="KV440978">
    <property type="protein sequence ID" value="OAD75057.1"/>
    <property type="molecule type" value="Genomic_DNA"/>
</dbReference>
<keyword evidence="11" id="KW-0804">Transcription</keyword>
<dbReference type="InParanoid" id="A0A162PQH5"/>
<evidence type="ECO:0000256" key="9">
    <source>
        <dbReference type="ARBA" id="ARBA00023015"/>
    </source>
</evidence>
<keyword evidence="6" id="KW-0158">Chromosome</keyword>
<proteinExistence type="inferred from homology"/>
<dbReference type="AlphaFoldDB" id="A0A162PQH5"/>
<organism evidence="15 16">
    <name type="scientific">Phycomyces blakesleeanus (strain ATCC 8743b / DSM 1359 / FGSC 10004 / NBRC 33097 / NRRL 1555)</name>
    <dbReference type="NCBI Taxonomy" id="763407"/>
    <lineage>
        <taxon>Eukaryota</taxon>
        <taxon>Fungi</taxon>
        <taxon>Fungi incertae sedis</taxon>
        <taxon>Mucoromycota</taxon>
        <taxon>Mucoromycotina</taxon>
        <taxon>Mucoromycetes</taxon>
        <taxon>Mucorales</taxon>
        <taxon>Phycomycetaceae</taxon>
        <taxon>Phycomyces</taxon>
    </lineage>
</organism>
<comment type="subunit">
    <text evidence="4">Component of the EKC/KEOPS complex composed of at least BUD32, CGI121, GON7, KAE1 and PCC1; the whole complex dimerizes.</text>
</comment>
<keyword evidence="9" id="KW-0805">Transcription regulation</keyword>
<accession>A0A162PQH5</accession>
<evidence type="ECO:0000256" key="7">
    <source>
        <dbReference type="ARBA" id="ARBA00022694"/>
    </source>
</evidence>
<evidence type="ECO:0000256" key="5">
    <source>
        <dbReference type="ARBA" id="ARBA00019746"/>
    </source>
</evidence>
<evidence type="ECO:0000256" key="11">
    <source>
        <dbReference type="ARBA" id="ARBA00023163"/>
    </source>
</evidence>
<dbReference type="OrthoDB" id="2288868at2759"/>
<keyword evidence="10" id="KW-0010">Activator</keyword>
<comment type="function">
    <text evidence="13">Component of the EKC/KEOPS complex that is required for the formation of a threonylcarbamoyl group on adenosine at position 37 (t(6)A37) in tRNAs that read codons beginning with adenine. The complex is probably involved in the transfer of the threonylcarbamoyl moiety of threonylcarbamoyl-AMP (TC-AMP) to the N6 group of A37. GON7 likely plays a supporting role to the catalytic subunit KAE1 in the complex. The EKC/KEOPS complex also promotes both telomere uncapping and telomere elongation. The complex is required for efficient recruitment of transcriptional coactivators.</text>
</comment>
<name>A0A162PQH5_PHYB8</name>
<feature type="region of interest" description="Disordered" evidence="14">
    <location>
        <begin position="55"/>
        <end position="84"/>
    </location>
</feature>
<gene>
    <name evidence="15" type="ORF">PHYBLDRAFT_144411</name>
</gene>
<evidence type="ECO:0000256" key="4">
    <source>
        <dbReference type="ARBA" id="ARBA00011534"/>
    </source>
</evidence>
<dbReference type="InterPro" id="IPR014849">
    <property type="entry name" value="EKC/KEOPS_Gon7"/>
</dbReference>
<evidence type="ECO:0000256" key="3">
    <source>
        <dbReference type="ARBA" id="ARBA00008529"/>
    </source>
</evidence>
<dbReference type="GO" id="GO:0008033">
    <property type="term" value="P:tRNA processing"/>
    <property type="evidence" value="ECO:0007669"/>
    <property type="project" value="UniProtKB-KW"/>
</dbReference>
<evidence type="ECO:0000256" key="2">
    <source>
        <dbReference type="ARBA" id="ARBA00004574"/>
    </source>
</evidence>
<feature type="compositionally biased region" description="Acidic residues" evidence="14">
    <location>
        <begin position="62"/>
        <end position="78"/>
    </location>
</feature>
<keyword evidence="7" id="KW-0819">tRNA processing</keyword>
<evidence type="ECO:0000256" key="12">
    <source>
        <dbReference type="ARBA" id="ARBA00023242"/>
    </source>
</evidence>
<dbReference type="RefSeq" id="XP_018293097.1">
    <property type="nucleotide sequence ID" value="XM_018431218.1"/>
</dbReference>